<gene>
    <name evidence="5" type="primary">ydaF</name>
    <name evidence="5" type="ORF">ERS132442_00519</name>
</gene>
<dbReference type="GO" id="GO:0016747">
    <property type="term" value="F:acyltransferase activity, transferring groups other than amino-acyl groups"/>
    <property type="evidence" value="ECO:0007669"/>
    <property type="project" value="InterPro"/>
</dbReference>
<organism evidence="5 6">
    <name type="scientific">Streptococcus suis</name>
    <dbReference type="NCBI Taxonomy" id="1307"/>
    <lineage>
        <taxon>Bacteria</taxon>
        <taxon>Bacillati</taxon>
        <taxon>Bacillota</taxon>
        <taxon>Bacilli</taxon>
        <taxon>Lactobacillales</taxon>
        <taxon>Streptococcaceae</taxon>
        <taxon>Streptococcus</taxon>
    </lineage>
</organism>
<accession>A0A0Z8PBS8</accession>
<dbReference type="SUPFAM" id="SSF55729">
    <property type="entry name" value="Acyl-CoA N-acyltransferases (Nat)"/>
    <property type="match status" value="1"/>
</dbReference>
<dbReference type="Proteomes" id="UP000070960">
    <property type="component" value="Unassembled WGS sequence"/>
</dbReference>
<protein>
    <submittedName>
        <fullName evidence="5">N-acetyltransferase GCN5</fullName>
        <ecNumber evidence="5">2.3.1.-</ecNumber>
    </submittedName>
</protein>
<dbReference type="PANTHER" id="PTHR43792:SF8">
    <property type="entry name" value="[RIBOSOMAL PROTEIN US5]-ALANINE N-ACETYLTRANSFERASE"/>
    <property type="match status" value="1"/>
</dbReference>
<evidence type="ECO:0000259" key="4">
    <source>
        <dbReference type="PROSITE" id="PS51186"/>
    </source>
</evidence>
<dbReference type="AlphaFoldDB" id="A0A0Z8PBS8"/>
<dbReference type="Gene3D" id="3.40.630.30">
    <property type="match status" value="1"/>
</dbReference>
<keyword evidence="1 5" id="KW-0808">Transferase</keyword>
<dbReference type="EC" id="2.3.1.-" evidence="5"/>
<dbReference type="InterPro" id="IPR000182">
    <property type="entry name" value="GNAT_dom"/>
</dbReference>
<evidence type="ECO:0000313" key="6">
    <source>
        <dbReference type="Proteomes" id="UP000070960"/>
    </source>
</evidence>
<reference evidence="5 6" key="1">
    <citation type="submission" date="2016-02" db="EMBL/GenBank/DDBJ databases">
        <authorList>
            <consortium name="Pathogen Informatics"/>
        </authorList>
    </citation>
    <scope>NUCLEOTIDE SEQUENCE [LARGE SCALE GENOMIC DNA]</scope>
    <source>
        <strain evidence="5 6">LSS80</strain>
    </source>
</reference>
<evidence type="ECO:0000256" key="3">
    <source>
        <dbReference type="ARBA" id="ARBA00038502"/>
    </source>
</evidence>
<proteinExistence type="inferred from homology"/>
<sequence>MMLETNRLVLRPWSETDAADLFSQASHPDVGPAAGWPVHQSVEESQEIIKTVLSQPETYALVLKETGQVIGSIGLMIGKQSGLDLPDSEAELGYWLGQSFWGQGLIPEASQVLLDYGFAQLSLDKIWCCAFVENSKSLRVQEKLGFVHQYLLEDVHFPLIDEVRTERVSLLTREIWLEREEHYGN</sequence>
<dbReference type="InterPro" id="IPR051531">
    <property type="entry name" value="N-acetyltransferase"/>
</dbReference>
<dbReference type="PANTHER" id="PTHR43792">
    <property type="entry name" value="GNAT FAMILY, PUTATIVE (AFU_ORTHOLOGUE AFUA_3G00765)-RELATED-RELATED"/>
    <property type="match status" value="1"/>
</dbReference>
<keyword evidence="2 5" id="KW-0012">Acyltransferase</keyword>
<evidence type="ECO:0000313" key="5">
    <source>
        <dbReference type="EMBL" id="CYV49227.1"/>
    </source>
</evidence>
<dbReference type="Pfam" id="PF13302">
    <property type="entry name" value="Acetyltransf_3"/>
    <property type="match status" value="1"/>
</dbReference>
<name>A0A0Z8PBS8_STRSU</name>
<dbReference type="EMBL" id="FIIE01000003">
    <property type="protein sequence ID" value="CYV49227.1"/>
    <property type="molecule type" value="Genomic_DNA"/>
</dbReference>
<comment type="similarity">
    <text evidence="3">Belongs to the acetyltransferase family. RimJ subfamily.</text>
</comment>
<evidence type="ECO:0000256" key="2">
    <source>
        <dbReference type="ARBA" id="ARBA00023315"/>
    </source>
</evidence>
<feature type="domain" description="N-acetyltransferase" evidence="4">
    <location>
        <begin position="8"/>
        <end position="164"/>
    </location>
</feature>
<dbReference type="PROSITE" id="PS51186">
    <property type="entry name" value="GNAT"/>
    <property type="match status" value="1"/>
</dbReference>
<evidence type="ECO:0000256" key="1">
    <source>
        <dbReference type="ARBA" id="ARBA00022679"/>
    </source>
</evidence>
<dbReference type="RefSeq" id="WP_044682148.1">
    <property type="nucleotide sequence ID" value="NZ_CECW01000046.1"/>
</dbReference>
<dbReference type="InterPro" id="IPR016181">
    <property type="entry name" value="Acyl_CoA_acyltransferase"/>
</dbReference>